<dbReference type="AlphaFoldDB" id="A0A444Z0X6"/>
<evidence type="ECO:0000313" key="3">
    <source>
        <dbReference type="Proteomes" id="UP000289738"/>
    </source>
</evidence>
<proteinExistence type="predicted"/>
<reference evidence="2 3" key="1">
    <citation type="submission" date="2019-01" db="EMBL/GenBank/DDBJ databases">
        <title>Sequencing of cultivated peanut Arachis hypogaea provides insights into genome evolution and oil improvement.</title>
        <authorList>
            <person name="Chen X."/>
        </authorList>
    </citation>
    <scope>NUCLEOTIDE SEQUENCE [LARGE SCALE GENOMIC DNA]</scope>
    <source>
        <strain evidence="3">cv. Fuhuasheng</strain>
        <tissue evidence="2">Leaves</tissue>
    </source>
</reference>
<name>A0A444Z0X6_ARAHY</name>
<organism evidence="2 3">
    <name type="scientific">Arachis hypogaea</name>
    <name type="common">Peanut</name>
    <dbReference type="NCBI Taxonomy" id="3818"/>
    <lineage>
        <taxon>Eukaryota</taxon>
        <taxon>Viridiplantae</taxon>
        <taxon>Streptophyta</taxon>
        <taxon>Embryophyta</taxon>
        <taxon>Tracheophyta</taxon>
        <taxon>Spermatophyta</taxon>
        <taxon>Magnoliopsida</taxon>
        <taxon>eudicotyledons</taxon>
        <taxon>Gunneridae</taxon>
        <taxon>Pentapetalae</taxon>
        <taxon>rosids</taxon>
        <taxon>fabids</taxon>
        <taxon>Fabales</taxon>
        <taxon>Fabaceae</taxon>
        <taxon>Papilionoideae</taxon>
        <taxon>50 kb inversion clade</taxon>
        <taxon>dalbergioids sensu lato</taxon>
        <taxon>Dalbergieae</taxon>
        <taxon>Pterocarpus clade</taxon>
        <taxon>Arachis</taxon>
    </lineage>
</organism>
<gene>
    <name evidence="2" type="ORF">Ahy_B05g075272</name>
</gene>
<accession>A0A444Z0X6</accession>
<evidence type="ECO:0000313" key="2">
    <source>
        <dbReference type="EMBL" id="RYR07816.1"/>
    </source>
</evidence>
<keyword evidence="1" id="KW-0472">Membrane</keyword>
<evidence type="ECO:0000256" key="1">
    <source>
        <dbReference type="SAM" id="Phobius"/>
    </source>
</evidence>
<keyword evidence="3" id="KW-1185">Reference proteome</keyword>
<keyword evidence="1" id="KW-0812">Transmembrane</keyword>
<comment type="caution">
    <text evidence="2">The sequence shown here is derived from an EMBL/GenBank/DDBJ whole genome shotgun (WGS) entry which is preliminary data.</text>
</comment>
<protein>
    <submittedName>
        <fullName evidence="2">Uncharacterized protein</fullName>
    </submittedName>
</protein>
<feature type="transmembrane region" description="Helical" evidence="1">
    <location>
        <begin position="46"/>
        <end position="65"/>
    </location>
</feature>
<dbReference type="EMBL" id="SDMP01000015">
    <property type="protein sequence ID" value="RYR07816.1"/>
    <property type="molecule type" value="Genomic_DNA"/>
</dbReference>
<keyword evidence="1" id="KW-1133">Transmembrane helix</keyword>
<dbReference type="Proteomes" id="UP000289738">
    <property type="component" value="Chromosome B05"/>
</dbReference>
<sequence length="67" mass="7592">MQTFGNLNSFHAKIVLGLCSCTLEVISCTMHVHLERTWNLGVAMGGYLSCSILIYFSCSILIYFYNY</sequence>